<sequence length="23" mass="2700">MTIYFLGIFAPLIAPYGYNEQDY</sequence>
<feature type="non-terminal residue" evidence="2">
    <location>
        <position position="23"/>
    </location>
</feature>
<organism evidence="2">
    <name type="scientific">marine metagenome</name>
    <dbReference type="NCBI Taxonomy" id="408172"/>
    <lineage>
        <taxon>unclassified sequences</taxon>
        <taxon>metagenomes</taxon>
        <taxon>ecological metagenomes</taxon>
    </lineage>
</organism>
<evidence type="ECO:0000259" key="1">
    <source>
        <dbReference type="Pfam" id="PF12911"/>
    </source>
</evidence>
<dbReference type="Pfam" id="PF12911">
    <property type="entry name" value="OppC_N"/>
    <property type="match status" value="1"/>
</dbReference>
<reference evidence="2" key="1">
    <citation type="submission" date="2018-05" db="EMBL/GenBank/DDBJ databases">
        <authorList>
            <person name="Lanie J.A."/>
            <person name="Ng W.-L."/>
            <person name="Kazmierczak K.M."/>
            <person name="Andrzejewski T.M."/>
            <person name="Davidsen T.M."/>
            <person name="Wayne K.J."/>
            <person name="Tettelin H."/>
            <person name="Glass J.I."/>
            <person name="Rusch D."/>
            <person name="Podicherti R."/>
            <person name="Tsui H.-C.T."/>
            <person name="Winkler M.E."/>
        </authorList>
    </citation>
    <scope>NUCLEOTIDE SEQUENCE</scope>
</reference>
<proteinExistence type="predicted"/>
<dbReference type="InterPro" id="IPR025966">
    <property type="entry name" value="OppC_N"/>
</dbReference>
<evidence type="ECO:0000313" key="2">
    <source>
        <dbReference type="EMBL" id="SVC54615.1"/>
    </source>
</evidence>
<dbReference type="GO" id="GO:0005886">
    <property type="term" value="C:plasma membrane"/>
    <property type="evidence" value="ECO:0007669"/>
    <property type="project" value="UniProtKB-SubCell"/>
</dbReference>
<feature type="domain" description="Oligopeptide transport permease C-like N-terminal" evidence="1">
    <location>
        <begin position="3"/>
        <end position="23"/>
    </location>
</feature>
<accession>A0A382N2S6</accession>
<dbReference type="EMBL" id="UINC01097148">
    <property type="protein sequence ID" value="SVC54615.1"/>
    <property type="molecule type" value="Genomic_DNA"/>
</dbReference>
<dbReference type="AlphaFoldDB" id="A0A382N2S6"/>
<gene>
    <name evidence="2" type="ORF">METZ01_LOCUS307469</name>
</gene>
<name>A0A382N2S6_9ZZZZ</name>
<protein>
    <recommendedName>
        <fullName evidence="1">Oligopeptide transport permease C-like N-terminal domain-containing protein</fullName>
    </recommendedName>
</protein>